<name>A0A1T4L3Z1_9ENTE</name>
<keyword evidence="1" id="KW-0238">DNA-binding</keyword>
<dbReference type="PROSITE" id="PS50943">
    <property type="entry name" value="HTH_CROC1"/>
    <property type="match status" value="1"/>
</dbReference>
<dbReference type="EMBL" id="FUXI01000004">
    <property type="protein sequence ID" value="SJZ49436.1"/>
    <property type="molecule type" value="Genomic_DNA"/>
</dbReference>
<organism evidence="3 4">
    <name type="scientific">Pilibacter termitis</name>
    <dbReference type="NCBI Taxonomy" id="263852"/>
    <lineage>
        <taxon>Bacteria</taxon>
        <taxon>Bacillati</taxon>
        <taxon>Bacillota</taxon>
        <taxon>Bacilli</taxon>
        <taxon>Lactobacillales</taxon>
        <taxon>Enterococcaceae</taxon>
        <taxon>Pilibacter</taxon>
    </lineage>
</organism>
<sequence length="216" mass="25871">MNRLKELRKEKGLTFKKLAQDTGISSKQLSRYEKEEQEPKRETWEKLADYFGVSVAYLLGYQVGLNSFVMNSLTDFEFSLTLVPMTIEDLKKHFPSRSFDFTDEERKKVIERYEKSLDNENFNSEFAERQRFSDEVYIKYSSFTFNNDELINLFTEMRKYFITNRQVDLEDSTENTKNRLENEMFSKTLKGLFLVHDEDIAEIIDFINYKKSKYKD</sequence>
<dbReference type="PANTHER" id="PTHR46558:SF11">
    <property type="entry name" value="HTH-TYPE TRANSCRIPTIONAL REGULATOR XRE"/>
    <property type="match status" value="1"/>
</dbReference>
<gene>
    <name evidence="3" type="ORF">SAMN02745116_00530</name>
</gene>
<dbReference type="OrthoDB" id="5190137at2"/>
<reference evidence="3 4" key="1">
    <citation type="submission" date="2017-02" db="EMBL/GenBank/DDBJ databases">
        <authorList>
            <person name="Peterson S.W."/>
        </authorList>
    </citation>
    <scope>NUCLEOTIDE SEQUENCE [LARGE SCALE GENOMIC DNA]</scope>
    <source>
        <strain evidence="3 4">ATCC BAA-1030</strain>
    </source>
</reference>
<evidence type="ECO:0000313" key="4">
    <source>
        <dbReference type="Proteomes" id="UP000190328"/>
    </source>
</evidence>
<evidence type="ECO:0000259" key="2">
    <source>
        <dbReference type="PROSITE" id="PS50943"/>
    </source>
</evidence>
<dbReference type="CDD" id="cd00093">
    <property type="entry name" value="HTH_XRE"/>
    <property type="match status" value="1"/>
</dbReference>
<dbReference type="Gene3D" id="1.10.260.40">
    <property type="entry name" value="lambda repressor-like DNA-binding domains"/>
    <property type="match status" value="1"/>
</dbReference>
<proteinExistence type="predicted"/>
<dbReference type="AlphaFoldDB" id="A0A1T4L3Z1"/>
<dbReference type="InterPro" id="IPR001387">
    <property type="entry name" value="Cro/C1-type_HTH"/>
</dbReference>
<dbReference type="GO" id="GO:0003677">
    <property type="term" value="F:DNA binding"/>
    <property type="evidence" value="ECO:0007669"/>
    <property type="project" value="UniProtKB-KW"/>
</dbReference>
<dbReference type="PANTHER" id="PTHR46558">
    <property type="entry name" value="TRACRIPTIONAL REGULATORY PROTEIN-RELATED-RELATED"/>
    <property type="match status" value="1"/>
</dbReference>
<feature type="domain" description="HTH cro/C1-type" evidence="2">
    <location>
        <begin position="4"/>
        <end position="58"/>
    </location>
</feature>
<dbReference type="STRING" id="263852.SAMN02745116_00530"/>
<dbReference type="SMART" id="SM00530">
    <property type="entry name" value="HTH_XRE"/>
    <property type="match status" value="1"/>
</dbReference>
<dbReference type="SUPFAM" id="SSF47413">
    <property type="entry name" value="lambda repressor-like DNA-binding domains"/>
    <property type="match status" value="1"/>
</dbReference>
<dbReference type="InterPro" id="IPR010982">
    <property type="entry name" value="Lambda_DNA-bd_dom_sf"/>
</dbReference>
<dbReference type="Proteomes" id="UP000190328">
    <property type="component" value="Unassembled WGS sequence"/>
</dbReference>
<dbReference type="Pfam" id="PF01381">
    <property type="entry name" value="HTH_3"/>
    <property type="match status" value="1"/>
</dbReference>
<accession>A0A1T4L3Z1</accession>
<keyword evidence="4" id="KW-1185">Reference proteome</keyword>
<evidence type="ECO:0000256" key="1">
    <source>
        <dbReference type="ARBA" id="ARBA00023125"/>
    </source>
</evidence>
<evidence type="ECO:0000313" key="3">
    <source>
        <dbReference type="EMBL" id="SJZ49436.1"/>
    </source>
</evidence>
<protein>
    <submittedName>
        <fullName evidence="3">Helix-turn-helix domain-containing protein</fullName>
    </submittedName>
</protein>
<dbReference type="RefSeq" id="WP_078806488.1">
    <property type="nucleotide sequence ID" value="NZ_FUXI01000004.1"/>
</dbReference>